<protein>
    <submittedName>
        <fullName evidence="2">Terminase-like family protein</fullName>
    </submittedName>
</protein>
<comment type="caution">
    <text evidence="2">The sequence shown here is derived from an EMBL/GenBank/DDBJ whole genome shotgun (WGS) entry which is preliminary data.</text>
</comment>
<sequence>MIQTLELNEFQQAAMAVPEELDLFLGGGRGGGKSYALALLCLRHAEQYGSDARMLYIRRTYKGLADFELVCRDLFGKVYGTAARYNAAEHVWRFPNGAYLELGQLESHADYAKYQGRSFTMLQVDEAGQFPDPGLLDVLRSNLRGPKGLPIRMTVAANPGGAGHHWLAQRYVFRAAPWSAFNEPKSKREWVYAPSTFAGNHFIDREQYADQLESACPDDPELLKAWTDGDWAVNRGAYFAGCLDENRNAVEPWDEIPEGWDAYLAHDFGSAAPSATYVFAQSPGDEVGGVFYPRNSLVIVDELATYKAGNHNLGLGWTVPVLADAIKAMCKRWSIRPAGVADDACFARTGHGAGSIADEFRQAGVAFHPARKADRMSGWNRMRRLLAAAGDPDRAGLYVARTCTYFWATVPYLPRDPKRIEDMDSTGPDHGADAVRYGCLRQSWHAEVRPLHL</sequence>
<dbReference type="RefSeq" id="WP_103075494.1">
    <property type="nucleotide sequence ID" value="NZ_NPZB01000002.1"/>
</dbReference>
<dbReference type="OrthoDB" id="9768556at2"/>
<evidence type="ECO:0000313" key="3">
    <source>
        <dbReference type="Proteomes" id="UP000236220"/>
    </source>
</evidence>
<evidence type="ECO:0000313" key="2">
    <source>
        <dbReference type="EMBL" id="PNS07838.1"/>
    </source>
</evidence>
<dbReference type="Proteomes" id="UP000236220">
    <property type="component" value="Unassembled WGS sequence"/>
</dbReference>
<dbReference type="InterPro" id="IPR035412">
    <property type="entry name" value="Terminase_L_N"/>
</dbReference>
<dbReference type="Gene3D" id="3.40.50.300">
    <property type="entry name" value="P-loop containing nucleotide triphosphate hydrolases"/>
    <property type="match status" value="1"/>
</dbReference>
<dbReference type="Gene3D" id="3.30.420.280">
    <property type="match status" value="1"/>
</dbReference>
<dbReference type="EMBL" id="NPZB01000002">
    <property type="protein sequence ID" value="PNS07838.1"/>
    <property type="molecule type" value="Genomic_DNA"/>
</dbReference>
<evidence type="ECO:0000259" key="1">
    <source>
        <dbReference type="Pfam" id="PF04466"/>
    </source>
</evidence>
<name>A0A2K1PYH5_9GAMM</name>
<reference evidence="2 3" key="1">
    <citation type="submission" date="2017-08" db="EMBL/GenBank/DDBJ databases">
        <title>Lysobacter sylvestris genome.</title>
        <authorList>
            <person name="Zhang D.-C."/>
            <person name="Albuquerque L."/>
            <person name="Franca L."/>
            <person name="Froufe H.J.C."/>
            <person name="Barroso C."/>
            <person name="Egas C."/>
            <person name="Da Costa M."/>
            <person name="Margesin R."/>
        </authorList>
    </citation>
    <scope>NUCLEOTIDE SEQUENCE [LARGE SCALE GENOMIC DNA]</scope>
    <source>
        <strain evidence="2 3">AM20-91</strain>
    </source>
</reference>
<accession>A0A2K1PYH5</accession>
<organism evidence="2 3">
    <name type="scientific">Solilutibacter silvestris</name>
    <dbReference type="NCBI Taxonomy" id="1645665"/>
    <lineage>
        <taxon>Bacteria</taxon>
        <taxon>Pseudomonadati</taxon>
        <taxon>Pseudomonadota</taxon>
        <taxon>Gammaproteobacteria</taxon>
        <taxon>Lysobacterales</taxon>
        <taxon>Lysobacteraceae</taxon>
        <taxon>Solilutibacter</taxon>
    </lineage>
</organism>
<gene>
    <name evidence="2" type="ORF">Lysil_2014</name>
</gene>
<feature type="domain" description="Phage terminase large subunit N-terminal" evidence="1">
    <location>
        <begin position="24"/>
        <end position="229"/>
    </location>
</feature>
<dbReference type="Pfam" id="PF04466">
    <property type="entry name" value="Terminase_3"/>
    <property type="match status" value="1"/>
</dbReference>
<dbReference type="SUPFAM" id="SSF52540">
    <property type="entry name" value="P-loop containing nucleoside triphosphate hydrolases"/>
    <property type="match status" value="1"/>
</dbReference>
<dbReference type="InterPro" id="IPR027417">
    <property type="entry name" value="P-loop_NTPase"/>
</dbReference>
<proteinExistence type="predicted"/>
<dbReference type="AlphaFoldDB" id="A0A2K1PYH5"/>
<keyword evidence="3" id="KW-1185">Reference proteome</keyword>